<gene>
    <name evidence="4" type="ORF">UT41_C0001G0359</name>
</gene>
<reference evidence="4 5" key="1">
    <citation type="journal article" date="2015" name="Nature">
        <title>rRNA introns, odd ribosomes, and small enigmatic genomes across a large radiation of phyla.</title>
        <authorList>
            <person name="Brown C.T."/>
            <person name="Hug L.A."/>
            <person name="Thomas B.C."/>
            <person name="Sharon I."/>
            <person name="Castelle C.J."/>
            <person name="Singh A."/>
            <person name="Wilkins M.J."/>
            <person name="Williams K.H."/>
            <person name="Banfield J.F."/>
        </authorList>
    </citation>
    <scope>NUCLEOTIDE SEQUENCE [LARGE SCALE GENOMIC DNA]</scope>
</reference>
<proteinExistence type="inferred from homology"/>
<keyword evidence="2" id="KW-1133">Transmembrane helix</keyword>
<organism evidence="4 5">
    <name type="scientific">Candidatus Wolfebacteria bacterium GW2011_GWC2_39_22</name>
    <dbReference type="NCBI Taxonomy" id="1619013"/>
    <lineage>
        <taxon>Bacteria</taxon>
        <taxon>Candidatus Wolfeibacteriota</taxon>
    </lineage>
</organism>
<dbReference type="EMBL" id="LBWR01000001">
    <property type="protein sequence ID" value="KKR12815.1"/>
    <property type="molecule type" value="Genomic_DNA"/>
</dbReference>
<dbReference type="InterPro" id="IPR035901">
    <property type="entry name" value="GIY-YIG_endonuc_sf"/>
</dbReference>
<dbReference type="CDD" id="cd10449">
    <property type="entry name" value="GIY-YIG_SLX1_like"/>
    <property type="match status" value="1"/>
</dbReference>
<dbReference type="SUPFAM" id="SSF82771">
    <property type="entry name" value="GIY-YIG endonuclease"/>
    <property type="match status" value="1"/>
</dbReference>
<name>A0A0G0QR14_9BACT</name>
<keyword evidence="2" id="KW-0472">Membrane</keyword>
<dbReference type="InterPro" id="IPR050190">
    <property type="entry name" value="UPF0213_domain"/>
</dbReference>
<dbReference type="Proteomes" id="UP000034665">
    <property type="component" value="Unassembled WGS sequence"/>
</dbReference>
<dbReference type="SMART" id="SM00465">
    <property type="entry name" value="GIYc"/>
    <property type="match status" value="1"/>
</dbReference>
<evidence type="ECO:0000256" key="2">
    <source>
        <dbReference type="SAM" id="Phobius"/>
    </source>
</evidence>
<dbReference type="AlphaFoldDB" id="A0A0G0QR14"/>
<dbReference type="STRING" id="1619013.UT41_C0001G0359"/>
<keyword evidence="2" id="KW-0812">Transmembrane</keyword>
<dbReference type="PANTHER" id="PTHR34477:SF1">
    <property type="entry name" value="UPF0213 PROTEIN YHBQ"/>
    <property type="match status" value="1"/>
</dbReference>
<evidence type="ECO:0000313" key="5">
    <source>
        <dbReference type="Proteomes" id="UP000034665"/>
    </source>
</evidence>
<sequence>MEGSHPAQGWSALGGSGRLLILYMHYVYIIRSDKNGKLYKGSTCDLKTRLREHNSGVTQSTKAYAPWRLVYYAVFADKTDALREELFLKSGKGRERVNFLLANTLVRCQNTKNIGGVA</sequence>
<protein>
    <submittedName>
        <fullName evidence="4">Excinuclease ABC C subunit domain protein</fullName>
    </submittedName>
</protein>
<accession>A0A0G0QR14</accession>
<evidence type="ECO:0000313" key="4">
    <source>
        <dbReference type="EMBL" id="KKR12815.1"/>
    </source>
</evidence>
<dbReference type="Gene3D" id="3.40.1440.10">
    <property type="entry name" value="GIY-YIG endonuclease"/>
    <property type="match status" value="1"/>
</dbReference>
<dbReference type="PANTHER" id="PTHR34477">
    <property type="entry name" value="UPF0213 PROTEIN YHBQ"/>
    <property type="match status" value="1"/>
</dbReference>
<feature type="transmembrane region" description="Helical" evidence="2">
    <location>
        <begin position="12"/>
        <end position="30"/>
    </location>
</feature>
<evidence type="ECO:0000256" key="1">
    <source>
        <dbReference type="ARBA" id="ARBA00007435"/>
    </source>
</evidence>
<evidence type="ECO:0000259" key="3">
    <source>
        <dbReference type="PROSITE" id="PS50164"/>
    </source>
</evidence>
<feature type="domain" description="GIY-YIG" evidence="3">
    <location>
        <begin position="23"/>
        <end position="99"/>
    </location>
</feature>
<dbReference type="InterPro" id="IPR000305">
    <property type="entry name" value="GIY-YIG_endonuc"/>
</dbReference>
<comment type="caution">
    <text evidence="4">The sequence shown here is derived from an EMBL/GenBank/DDBJ whole genome shotgun (WGS) entry which is preliminary data.</text>
</comment>
<dbReference type="Pfam" id="PF01541">
    <property type="entry name" value="GIY-YIG"/>
    <property type="match status" value="1"/>
</dbReference>
<comment type="similarity">
    <text evidence="1">Belongs to the UPF0213 family.</text>
</comment>
<dbReference type="PROSITE" id="PS50164">
    <property type="entry name" value="GIY_YIG"/>
    <property type="match status" value="1"/>
</dbReference>